<name>K6UNB7_9MICO</name>
<proteinExistence type="predicted"/>
<dbReference type="EMBL" id="BAGZ01000017">
    <property type="protein sequence ID" value="GAB78846.1"/>
    <property type="molecule type" value="Genomic_DNA"/>
</dbReference>
<sequence>MNSRAARRPPARTEQYGHEFFRPTSYLWWLYLTACAVCGTAVAVDLAPSLAATVSTLPVFVLIFVATTVVFIAVMLVADPYRTRRPWVMLLAFGGGFTISSYLSLITNTPAPTFLLHLFGEEITLKYNAPLTGPTTEEWFKMLVIVLVMMLAKPTMTRLSHGAMVGAFVGLGFQICENIAYSLNSSDSTTREDIIEPLFVNFFRFLGGFSGHNMFSAFSGVGIAILLGCAVSKEWTGMQRIRAAVGFYALAWSIHFTWNLPSPNGLAFPLILVKAAVGIGFALLLLRWVWSEERLFLREAAQAVTGDQLTDLHEAAIGDRKTRKAFFARIKQESGRGGVRTARAEMHRYLDRLQAWGRRGTGVDEHPDDTVAPPVPGRADEDTLYLEPVAHHR</sequence>
<feature type="transmembrane region" description="Helical" evidence="2">
    <location>
        <begin position="139"/>
        <end position="156"/>
    </location>
</feature>
<keyword evidence="2" id="KW-0812">Transmembrane</keyword>
<evidence type="ECO:0000313" key="4">
    <source>
        <dbReference type="Proteomes" id="UP000008495"/>
    </source>
</evidence>
<dbReference type="GO" id="GO:0008233">
    <property type="term" value="F:peptidase activity"/>
    <property type="evidence" value="ECO:0007669"/>
    <property type="project" value="InterPro"/>
</dbReference>
<comment type="caution">
    <text evidence="3">The sequence shown here is derived from an EMBL/GenBank/DDBJ whole genome shotgun (WGS) entry which is preliminary data.</text>
</comment>
<keyword evidence="2" id="KW-1133">Transmembrane helix</keyword>
<feature type="transmembrane region" description="Helical" evidence="2">
    <location>
        <begin position="26"/>
        <end position="44"/>
    </location>
</feature>
<reference evidence="3 4" key="1">
    <citation type="submission" date="2012-08" db="EMBL/GenBank/DDBJ databases">
        <title>Whole genome shotgun sequence of Austwickia chelonae NBRC 105200.</title>
        <authorList>
            <person name="Yoshida I."/>
            <person name="Hosoyama A."/>
            <person name="Tsuchikane K."/>
            <person name="Katsumata H."/>
            <person name="Ando Y."/>
            <person name="Ohji S."/>
            <person name="Hamada M."/>
            <person name="Tamura T."/>
            <person name="Yamazoe A."/>
            <person name="Yamazaki S."/>
            <person name="Fujita N."/>
        </authorList>
    </citation>
    <scope>NUCLEOTIDE SEQUENCE [LARGE SCALE GENOMIC DNA]</scope>
    <source>
        <strain evidence="3 4">NBRC 105200</strain>
    </source>
</reference>
<gene>
    <name evidence="3" type="ORF">AUCHE_17_00580</name>
</gene>
<dbReference type="Pfam" id="PF13367">
    <property type="entry name" value="PrsW-protease"/>
    <property type="match status" value="1"/>
</dbReference>
<evidence type="ECO:0000256" key="2">
    <source>
        <dbReference type="SAM" id="Phobius"/>
    </source>
</evidence>
<dbReference type="RefSeq" id="WP_006503603.1">
    <property type="nucleotide sequence ID" value="NZ_BAGZ01000017.1"/>
</dbReference>
<organism evidence="3 4">
    <name type="scientific">Austwickia chelonae NBRC 105200</name>
    <dbReference type="NCBI Taxonomy" id="1184607"/>
    <lineage>
        <taxon>Bacteria</taxon>
        <taxon>Bacillati</taxon>
        <taxon>Actinomycetota</taxon>
        <taxon>Actinomycetes</taxon>
        <taxon>Micrococcales</taxon>
        <taxon>Dermatophilaceae</taxon>
        <taxon>Austwickia</taxon>
    </lineage>
</organism>
<feature type="transmembrane region" description="Helical" evidence="2">
    <location>
        <begin position="243"/>
        <end position="260"/>
    </location>
</feature>
<feature type="transmembrane region" description="Helical" evidence="2">
    <location>
        <begin position="87"/>
        <end position="106"/>
    </location>
</feature>
<feature type="transmembrane region" description="Helical" evidence="2">
    <location>
        <begin position="56"/>
        <end position="78"/>
    </location>
</feature>
<accession>K6UNB7</accession>
<keyword evidence="4" id="KW-1185">Reference proteome</keyword>
<feature type="transmembrane region" description="Helical" evidence="2">
    <location>
        <begin position="163"/>
        <end position="183"/>
    </location>
</feature>
<keyword evidence="2" id="KW-0472">Membrane</keyword>
<dbReference type="eggNOG" id="COG2339">
    <property type="taxonomic scope" value="Bacteria"/>
</dbReference>
<feature type="transmembrane region" description="Helical" evidence="2">
    <location>
        <begin position="214"/>
        <end position="231"/>
    </location>
</feature>
<dbReference type="PANTHER" id="PTHR36844:SF1">
    <property type="entry name" value="PROTEASE PRSW"/>
    <property type="match status" value="1"/>
</dbReference>
<dbReference type="InterPro" id="IPR026898">
    <property type="entry name" value="PrsW"/>
</dbReference>
<feature type="transmembrane region" description="Helical" evidence="2">
    <location>
        <begin position="266"/>
        <end position="290"/>
    </location>
</feature>
<dbReference type="STRING" id="100225.SAMN05421595_0057"/>
<feature type="region of interest" description="Disordered" evidence="1">
    <location>
        <begin position="360"/>
        <end position="393"/>
    </location>
</feature>
<protein>
    <submittedName>
        <fullName evidence="3">Uncharacterized protein</fullName>
    </submittedName>
</protein>
<evidence type="ECO:0000313" key="3">
    <source>
        <dbReference type="EMBL" id="GAB78846.1"/>
    </source>
</evidence>
<dbReference type="PANTHER" id="PTHR36844">
    <property type="entry name" value="PROTEASE PRSW"/>
    <property type="match status" value="1"/>
</dbReference>
<dbReference type="AlphaFoldDB" id="K6UNB7"/>
<dbReference type="Proteomes" id="UP000008495">
    <property type="component" value="Unassembled WGS sequence"/>
</dbReference>
<evidence type="ECO:0000256" key="1">
    <source>
        <dbReference type="SAM" id="MobiDB-lite"/>
    </source>
</evidence>